<feature type="transmembrane region" description="Helical" evidence="1">
    <location>
        <begin position="477"/>
        <end position="498"/>
    </location>
</feature>
<dbReference type="OrthoDB" id="38531at2759"/>
<gene>
    <name evidence="3" type="ORF">HYPSUDRAFT_48741</name>
</gene>
<proteinExistence type="predicted"/>
<evidence type="ECO:0000259" key="2">
    <source>
        <dbReference type="Pfam" id="PF13632"/>
    </source>
</evidence>
<dbReference type="Pfam" id="PF13632">
    <property type="entry name" value="Glyco_trans_2_3"/>
    <property type="match status" value="1"/>
</dbReference>
<dbReference type="AlphaFoldDB" id="A0A0D2LVP1"/>
<dbReference type="InterPro" id="IPR029044">
    <property type="entry name" value="Nucleotide-diphossugar_trans"/>
</dbReference>
<accession>A0A0D2LVP1</accession>
<dbReference type="STRING" id="945553.A0A0D2LVP1"/>
<evidence type="ECO:0000256" key="1">
    <source>
        <dbReference type="SAM" id="Phobius"/>
    </source>
</evidence>
<evidence type="ECO:0000313" key="4">
    <source>
        <dbReference type="Proteomes" id="UP000054270"/>
    </source>
</evidence>
<keyword evidence="1" id="KW-0472">Membrane</keyword>
<keyword evidence="4" id="KW-1185">Reference proteome</keyword>
<name>A0A0D2LVP1_HYPSF</name>
<dbReference type="Proteomes" id="UP000054270">
    <property type="component" value="Unassembled WGS sequence"/>
</dbReference>
<organism evidence="3 4">
    <name type="scientific">Hypholoma sublateritium (strain FD-334 SS-4)</name>
    <dbReference type="NCBI Taxonomy" id="945553"/>
    <lineage>
        <taxon>Eukaryota</taxon>
        <taxon>Fungi</taxon>
        <taxon>Dikarya</taxon>
        <taxon>Basidiomycota</taxon>
        <taxon>Agaricomycotina</taxon>
        <taxon>Agaricomycetes</taxon>
        <taxon>Agaricomycetidae</taxon>
        <taxon>Agaricales</taxon>
        <taxon>Agaricineae</taxon>
        <taxon>Strophariaceae</taxon>
        <taxon>Hypholoma</taxon>
    </lineage>
</organism>
<dbReference type="InterPro" id="IPR001173">
    <property type="entry name" value="Glyco_trans_2-like"/>
</dbReference>
<feature type="domain" description="Glycosyltransferase 2-like" evidence="2">
    <location>
        <begin position="130"/>
        <end position="346"/>
    </location>
</feature>
<keyword evidence="1" id="KW-0812">Transmembrane</keyword>
<dbReference type="Gene3D" id="3.90.550.10">
    <property type="entry name" value="Spore Coat Polysaccharide Biosynthesis Protein SpsA, Chain A"/>
    <property type="match status" value="1"/>
</dbReference>
<dbReference type="PANTHER" id="PTHR35408:SF3">
    <property type="entry name" value="GLYCOSYLTRANSFERASE 2-LIKE DOMAIN-CONTAINING PROTEIN"/>
    <property type="match status" value="1"/>
</dbReference>
<sequence length="501" mass="57237">METYTRQGGTSAIFVHDDGLRTLDTANRDKRIAFYADHNIGWVARPPHSDDAGGYKRSGRFRKGSNMNYGLALTMCMEKNIEMLKGSGYNGAAPLEEYALELAIEETYQNTGKRWKPWAKNARSLRVGDIVLIVDADTIVPEDCFRDAAREFAECPEVAIIQHESDVMKVAHHFFENGLAYFTRRMNKCISLACANGEMAPFIGHNAFLRWSAIQDAAFVDPVDGIKKVWSETRVSEDFELALRVLLKDYTIRWANYSKGRFKEGVSLTVDDELNRWKKITFGCNELMFNPIKDWWYLGPITKQLRIFLLSNAPSHYKISMLAYMSSYYGIATSPFLSLLNYLVWGWSFDPVTVVFTAASNVSYTLLEYRLGQCDILSALSENLSFVPFLWFFFSGLSVHLWYALLAHLLSFDITWSATKKEVEMSNFWREGPRIIRQYWVVFLTSTIALTAIVLPSTPLVHATWRIEPSWAVLPPLITVAAGHILVPFVLNPWFMIFSCR</sequence>
<feature type="transmembrane region" description="Helical" evidence="1">
    <location>
        <begin position="327"/>
        <end position="345"/>
    </location>
</feature>
<dbReference type="PANTHER" id="PTHR35408">
    <property type="entry name" value="CHROMOSOME 15, WHOLE GENOME SHOTGUN SEQUENCE"/>
    <property type="match status" value="1"/>
</dbReference>
<feature type="transmembrane region" description="Helical" evidence="1">
    <location>
        <begin position="400"/>
        <end position="418"/>
    </location>
</feature>
<reference evidence="4" key="1">
    <citation type="submission" date="2014-04" db="EMBL/GenBank/DDBJ databases">
        <title>Evolutionary Origins and Diversification of the Mycorrhizal Mutualists.</title>
        <authorList>
            <consortium name="DOE Joint Genome Institute"/>
            <consortium name="Mycorrhizal Genomics Consortium"/>
            <person name="Kohler A."/>
            <person name="Kuo A."/>
            <person name="Nagy L.G."/>
            <person name="Floudas D."/>
            <person name="Copeland A."/>
            <person name="Barry K.W."/>
            <person name="Cichocki N."/>
            <person name="Veneault-Fourrey C."/>
            <person name="LaButti K."/>
            <person name="Lindquist E.A."/>
            <person name="Lipzen A."/>
            <person name="Lundell T."/>
            <person name="Morin E."/>
            <person name="Murat C."/>
            <person name="Riley R."/>
            <person name="Ohm R."/>
            <person name="Sun H."/>
            <person name="Tunlid A."/>
            <person name="Henrissat B."/>
            <person name="Grigoriev I.V."/>
            <person name="Hibbett D.S."/>
            <person name="Martin F."/>
        </authorList>
    </citation>
    <scope>NUCLEOTIDE SEQUENCE [LARGE SCALE GENOMIC DNA]</scope>
    <source>
        <strain evidence="4">FD-334 SS-4</strain>
    </source>
</reference>
<dbReference type="SUPFAM" id="SSF53448">
    <property type="entry name" value="Nucleotide-diphospho-sugar transferases"/>
    <property type="match status" value="1"/>
</dbReference>
<keyword evidence="1" id="KW-1133">Transmembrane helix</keyword>
<protein>
    <recommendedName>
        <fullName evidence="2">Glycosyltransferase 2-like domain-containing protein</fullName>
    </recommendedName>
</protein>
<feature type="transmembrane region" description="Helical" evidence="1">
    <location>
        <begin position="439"/>
        <end position="457"/>
    </location>
</feature>
<evidence type="ECO:0000313" key="3">
    <source>
        <dbReference type="EMBL" id="KJA14928.1"/>
    </source>
</evidence>
<dbReference type="EMBL" id="KN817660">
    <property type="protein sequence ID" value="KJA14928.1"/>
    <property type="molecule type" value="Genomic_DNA"/>
</dbReference>